<sequence length="247" mass="27281">MATYFARGIINPNNLTSVRLPASVHQFARSLPEHRSTRYIASRALLAELMFMLYGTSKLPDIISDQHGRPCFADPSLPDFSISYAGNIVGIALTPSGRCGLDIAIQRPSRRLAHQPDATSNPFSSSENTWINNQRDPQEARLQLETLRCSINKLTGCSASAGSDIRLFPGAGRLRASYVPGIEAVCDIEDVLVWAVSTTSLIDALTLWEFDNRHGWRNLPDVQARLRSPEGRIMRFSSMPTEKALAP</sequence>
<dbReference type="Proteomes" id="UP000001955">
    <property type="component" value="Chromosome"/>
</dbReference>
<proteinExistence type="predicted"/>
<organism evidence="2 3">
    <name type="scientific">Shimwellia blattae (strain ATCC 29907 / DSM 4481 / JCM 1650 / NBRC 105725 / CDC 9005-74)</name>
    <name type="common">Escherichia blattae</name>
    <dbReference type="NCBI Taxonomy" id="630626"/>
    <lineage>
        <taxon>Bacteria</taxon>
        <taxon>Pseudomonadati</taxon>
        <taxon>Pseudomonadota</taxon>
        <taxon>Gammaproteobacteria</taxon>
        <taxon>Enterobacterales</taxon>
        <taxon>Enterobacteriaceae</taxon>
        <taxon>Shimwellia</taxon>
    </lineage>
</organism>
<dbReference type="Gene3D" id="3.90.470.20">
    <property type="entry name" value="4'-phosphopantetheinyl transferase domain"/>
    <property type="match status" value="1"/>
</dbReference>
<dbReference type="eggNOG" id="COG2091">
    <property type="taxonomic scope" value="Bacteria"/>
</dbReference>
<dbReference type="InterPro" id="IPR037143">
    <property type="entry name" value="4-PPantetheinyl_Trfase_dom_sf"/>
</dbReference>
<accession>I2BET2</accession>
<dbReference type="PATRIC" id="fig|630626.3.peg.3908"/>
<dbReference type="GO" id="GO:0008897">
    <property type="term" value="F:holo-[acyl-carrier-protein] synthase activity"/>
    <property type="evidence" value="ECO:0007669"/>
    <property type="project" value="InterPro"/>
</dbReference>
<gene>
    <name evidence="2" type="primary">yieE</name>
    <name evidence="2" type="ordered locus">EBL_c40120</name>
</gene>
<dbReference type="HOGENOM" id="CLU_096413_0_0_6"/>
<evidence type="ECO:0000313" key="2">
    <source>
        <dbReference type="EMBL" id="AFJ49036.1"/>
    </source>
</evidence>
<evidence type="ECO:0000256" key="1">
    <source>
        <dbReference type="SAM" id="MobiDB-lite"/>
    </source>
</evidence>
<keyword evidence="3" id="KW-1185">Reference proteome</keyword>
<dbReference type="STRING" id="630626.EBL_c40120"/>
<dbReference type="SUPFAM" id="SSF56214">
    <property type="entry name" value="4'-phosphopantetheinyl transferase"/>
    <property type="match status" value="1"/>
</dbReference>
<reference evidence="2 3" key="1">
    <citation type="journal article" date="2012" name="J. Bacteriol.">
        <title>Complete genome sequence of the B12-producing Shimwellia blattae strain DSM 4481, isolated from a cockroach.</title>
        <authorList>
            <person name="Brzuszkiewicz E."/>
            <person name="Waschkowitz T."/>
            <person name="Wiezer A."/>
            <person name="Daniel R."/>
        </authorList>
    </citation>
    <scope>NUCLEOTIDE SEQUENCE [LARGE SCALE GENOMIC DNA]</scope>
    <source>
        <strain evidence="3">ATCC 29907 / DSM 4481 / JCM 1650 / NBRC 105725 / CDC 9005-74</strain>
    </source>
</reference>
<dbReference type="GO" id="GO:0000287">
    <property type="term" value="F:magnesium ion binding"/>
    <property type="evidence" value="ECO:0007669"/>
    <property type="project" value="InterPro"/>
</dbReference>
<feature type="compositionally biased region" description="Polar residues" evidence="1">
    <location>
        <begin position="117"/>
        <end position="131"/>
    </location>
</feature>
<name>I2BET2_SHIBC</name>
<dbReference type="EMBL" id="CP001560">
    <property type="protein sequence ID" value="AFJ49036.1"/>
    <property type="molecule type" value="Genomic_DNA"/>
</dbReference>
<accession>K6VJN7</accession>
<feature type="region of interest" description="Disordered" evidence="1">
    <location>
        <begin position="111"/>
        <end position="131"/>
    </location>
</feature>
<dbReference type="AlphaFoldDB" id="I2BET2"/>
<evidence type="ECO:0000313" key="3">
    <source>
        <dbReference type="Proteomes" id="UP000001955"/>
    </source>
</evidence>
<dbReference type="RefSeq" id="WP_002443726.1">
    <property type="nucleotide sequence ID" value="NC_017910.1"/>
</dbReference>
<dbReference type="KEGG" id="ebt:EBL_c40120"/>
<keyword evidence="2" id="KW-0808">Transferase</keyword>
<protein>
    <submittedName>
        <fullName evidence="2">Putative phosphopantetheinyl transferase</fullName>
    </submittedName>
</protein>
<dbReference type="OrthoDB" id="7061431at2"/>